<keyword evidence="7" id="KW-0653">Protein transport</keyword>
<dbReference type="PANTHER" id="PTHR14083">
    <property type="entry name" value="YIP1 INTERACTING FACTOR HOMOLOG YIF1 PROTEIN"/>
    <property type="match status" value="1"/>
</dbReference>
<keyword evidence="13" id="KW-1185">Reference proteome</keyword>
<gene>
    <name evidence="12" type="primary">yif1b</name>
    <name evidence="12" type="ORF">SPIL2461_LOCUS21197</name>
</gene>
<feature type="transmembrane region" description="Helical" evidence="11">
    <location>
        <begin position="118"/>
        <end position="142"/>
    </location>
</feature>
<accession>A0A812XHW4</accession>
<dbReference type="AlphaFoldDB" id="A0A812XHW4"/>
<feature type="transmembrane region" description="Helical" evidence="11">
    <location>
        <begin position="68"/>
        <end position="98"/>
    </location>
</feature>
<dbReference type="PANTHER" id="PTHR14083:SF0">
    <property type="entry name" value="YIP1D-INTERACTING FACTOR 1, ISOFORM C"/>
    <property type="match status" value="1"/>
</dbReference>
<dbReference type="OrthoDB" id="337750at2759"/>
<organism evidence="12 13">
    <name type="scientific">Symbiodinium pilosum</name>
    <name type="common">Dinoflagellate</name>
    <dbReference type="NCBI Taxonomy" id="2952"/>
    <lineage>
        <taxon>Eukaryota</taxon>
        <taxon>Sar</taxon>
        <taxon>Alveolata</taxon>
        <taxon>Dinophyceae</taxon>
        <taxon>Suessiales</taxon>
        <taxon>Symbiodiniaceae</taxon>
        <taxon>Symbiodinium</taxon>
    </lineage>
</organism>
<protein>
    <submittedName>
        <fullName evidence="12">Yif1b protein</fullName>
    </submittedName>
</protein>
<keyword evidence="8 11" id="KW-1133">Transmembrane helix</keyword>
<dbReference type="GO" id="GO:0006888">
    <property type="term" value="P:endoplasmic reticulum to Golgi vesicle-mediated transport"/>
    <property type="evidence" value="ECO:0007669"/>
    <property type="project" value="InterPro"/>
</dbReference>
<reference evidence="12" key="1">
    <citation type="submission" date="2021-02" db="EMBL/GenBank/DDBJ databases">
        <authorList>
            <person name="Dougan E. K."/>
            <person name="Rhodes N."/>
            <person name="Thang M."/>
            <person name="Chan C."/>
        </authorList>
    </citation>
    <scope>NUCLEOTIDE SEQUENCE</scope>
</reference>
<dbReference type="GO" id="GO:0005793">
    <property type="term" value="C:endoplasmic reticulum-Golgi intermediate compartment"/>
    <property type="evidence" value="ECO:0007669"/>
    <property type="project" value="TreeGrafter"/>
</dbReference>
<evidence type="ECO:0000256" key="11">
    <source>
        <dbReference type="SAM" id="Phobius"/>
    </source>
</evidence>
<evidence type="ECO:0000313" key="13">
    <source>
        <dbReference type="Proteomes" id="UP000649617"/>
    </source>
</evidence>
<dbReference type="GO" id="GO:0015031">
    <property type="term" value="P:protein transport"/>
    <property type="evidence" value="ECO:0007669"/>
    <property type="project" value="UniProtKB-KW"/>
</dbReference>
<evidence type="ECO:0000256" key="1">
    <source>
        <dbReference type="ARBA" id="ARBA00004477"/>
    </source>
</evidence>
<feature type="transmembrane region" description="Helical" evidence="11">
    <location>
        <begin position="336"/>
        <end position="359"/>
    </location>
</feature>
<dbReference type="GO" id="GO:0030134">
    <property type="term" value="C:COPII-coated ER to Golgi transport vesicle"/>
    <property type="evidence" value="ECO:0007669"/>
    <property type="project" value="TreeGrafter"/>
</dbReference>
<dbReference type="EMBL" id="CAJNIZ010046037">
    <property type="protein sequence ID" value="CAE7737443.1"/>
    <property type="molecule type" value="Genomic_DNA"/>
</dbReference>
<dbReference type="InterPro" id="IPR005578">
    <property type="entry name" value="Yif1_fam"/>
</dbReference>
<comment type="subcellular location">
    <subcellularLocation>
        <location evidence="1">Endoplasmic reticulum membrane</location>
        <topology evidence="1">Multi-pass membrane protein</topology>
    </subcellularLocation>
    <subcellularLocation>
        <location evidence="2">Golgi apparatus membrane</location>
        <topology evidence="2">Multi-pass membrane protein</topology>
    </subcellularLocation>
</comment>
<evidence type="ECO:0000256" key="8">
    <source>
        <dbReference type="ARBA" id="ARBA00022989"/>
    </source>
</evidence>
<evidence type="ECO:0000256" key="4">
    <source>
        <dbReference type="ARBA" id="ARBA00022448"/>
    </source>
</evidence>
<feature type="transmembrane region" description="Helical" evidence="11">
    <location>
        <begin position="305"/>
        <end position="329"/>
    </location>
</feature>
<proteinExistence type="inferred from homology"/>
<evidence type="ECO:0000256" key="3">
    <source>
        <dbReference type="ARBA" id="ARBA00009727"/>
    </source>
</evidence>
<evidence type="ECO:0000256" key="6">
    <source>
        <dbReference type="ARBA" id="ARBA00022824"/>
    </source>
</evidence>
<name>A0A812XHW4_SYMPI</name>
<evidence type="ECO:0000256" key="7">
    <source>
        <dbReference type="ARBA" id="ARBA00022927"/>
    </source>
</evidence>
<evidence type="ECO:0000256" key="2">
    <source>
        <dbReference type="ARBA" id="ARBA00004653"/>
    </source>
</evidence>
<dbReference type="Pfam" id="PF03878">
    <property type="entry name" value="YIF1"/>
    <property type="match status" value="1"/>
</dbReference>
<feature type="transmembrane region" description="Helical" evidence="11">
    <location>
        <begin position="365"/>
        <end position="387"/>
    </location>
</feature>
<keyword evidence="5 11" id="KW-0812">Transmembrane</keyword>
<keyword evidence="10 11" id="KW-0472">Membrane</keyword>
<dbReference type="Proteomes" id="UP000649617">
    <property type="component" value="Unassembled WGS sequence"/>
</dbReference>
<comment type="caution">
    <text evidence="12">The sequence shown here is derived from an EMBL/GenBank/DDBJ whole genome shotgun (WGS) entry which is preliminary data.</text>
</comment>
<comment type="similarity">
    <text evidence="3">Belongs to the YIF1 family.</text>
</comment>
<evidence type="ECO:0000256" key="9">
    <source>
        <dbReference type="ARBA" id="ARBA00023034"/>
    </source>
</evidence>
<feature type="transmembrane region" description="Helical" evidence="11">
    <location>
        <begin position="272"/>
        <end position="293"/>
    </location>
</feature>
<keyword evidence="9" id="KW-0333">Golgi apparatus</keyword>
<keyword evidence="6" id="KW-0256">Endoplasmic reticulum</keyword>
<evidence type="ECO:0000313" key="12">
    <source>
        <dbReference type="EMBL" id="CAE7737443.1"/>
    </source>
</evidence>
<evidence type="ECO:0000256" key="10">
    <source>
        <dbReference type="ARBA" id="ARBA00023136"/>
    </source>
</evidence>
<sequence>MAVELGEADLAFLHTAEVELTAVSDRMLVLACTLVWLLCDYIVQRLCPFPPAAEAYKMYFGDELHEASLFLSVAFGLAVAGTRGAVMPVLWLLTLLALGWLCEKHLEYSNCSAQVGQILLLCVRGTLVALFLWAAPVLWLLWFRIFRRGRRAEALTFQEDGSLMIFQPGQRFKVFAKQHPPSFSQRELMLDGFFYGGGSVSEKQLVVHRAAIAFSSLSLSAPDFTCCSTKKKSTDGELGGHKEQPAKTVGLSLDWTVRTIDGLEVDIEEPDLYIPTMGFVTYVVLCGVVRGIQETFAPEVLSATISSALVILVVEMAVMKGALFMAGAVNTPTLDLLALLGYKFFYLSLHLGLGLLAGHGRRPSGFFYSLLVGGLHLTCGIALWQALRRLARMQPSHGQECVTDMHQMCIKVLPVLQAAVCWLLLPSWPKAALVSVSVQEEVTIVVTTVAASVLSGNSSAV</sequence>
<dbReference type="GO" id="GO:0005789">
    <property type="term" value="C:endoplasmic reticulum membrane"/>
    <property type="evidence" value="ECO:0007669"/>
    <property type="project" value="UniProtKB-SubCell"/>
</dbReference>
<evidence type="ECO:0000256" key="5">
    <source>
        <dbReference type="ARBA" id="ARBA00022692"/>
    </source>
</evidence>
<keyword evidence="4" id="KW-0813">Transport</keyword>
<dbReference type="GO" id="GO:0000139">
    <property type="term" value="C:Golgi membrane"/>
    <property type="evidence" value="ECO:0007669"/>
    <property type="project" value="UniProtKB-SubCell"/>
</dbReference>